<keyword evidence="1" id="KW-0175">Coiled coil</keyword>
<name>A0A1Z3UC46_BREVE</name>
<reference evidence="3" key="1">
    <citation type="submission" date="2017-06" db="EMBL/GenBank/DDBJ databases">
        <title>FDA dAtabase for Regulatory Grade micrObial Sequences (FDA-ARGOS): Supporting development and validation of Infectious Disease Dx tests.</title>
        <authorList>
            <person name="Minogue T."/>
            <person name="Wolcott M."/>
            <person name="Wasieloski L."/>
            <person name="Aguilar W."/>
            <person name="Moore D."/>
            <person name="Tallon L."/>
            <person name="Sadzewicz L."/>
            <person name="Sengamalay N."/>
            <person name="Ott S."/>
            <person name="Godinez A."/>
            <person name="Nagaraj S."/>
            <person name="Nadendla S."/>
            <person name="Geyer C."/>
            <person name="Sichtig H."/>
        </authorList>
    </citation>
    <scope>NUCLEOTIDE SEQUENCE [LARGE SCALE GENOMIC DNA]</scope>
    <source>
        <strain evidence="3">FDAARGOS_289</strain>
    </source>
</reference>
<dbReference type="GeneID" id="34016341"/>
<protein>
    <submittedName>
        <fullName evidence="2">DUF2130 domain-containing protein</fullName>
    </submittedName>
</protein>
<dbReference type="KEGG" id="bvc:CEP68_15635"/>
<dbReference type="InterPro" id="IPR019219">
    <property type="entry name" value="DUF2130"/>
</dbReference>
<feature type="coiled-coil region" evidence="1">
    <location>
        <begin position="172"/>
        <end position="210"/>
    </location>
</feature>
<gene>
    <name evidence="2" type="ORF">CEP68_15635</name>
</gene>
<evidence type="ECO:0000256" key="1">
    <source>
        <dbReference type="SAM" id="Coils"/>
    </source>
</evidence>
<dbReference type="AlphaFoldDB" id="A0A1Z3UC46"/>
<dbReference type="EMBL" id="CP022048">
    <property type="protein sequence ID" value="ASE40802.1"/>
    <property type="molecule type" value="Genomic_DNA"/>
</dbReference>
<dbReference type="Pfam" id="PF09903">
    <property type="entry name" value="DUF2130"/>
    <property type="match status" value="1"/>
</dbReference>
<organism evidence="2 3">
    <name type="scientific">Brevundimonas vesicularis</name>
    <name type="common">Pseudomonas vesicularis</name>
    <dbReference type="NCBI Taxonomy" id="41276"/>
    <lineage>
        <taxon>Bacteria</taxon>
        <taxon>Pseudomonadati</taxon>
        <taxon>Pseudomonadota</taxon>
        <taxon>Alphaproteobacteria</taxon>
        <taxon>Caulobacterales</taxon>
        <taxon>Caulobacteraceae</taxon>
        <taxon>Brevundimonas</taxon>
    </lineage>
</organism>
<sequence>MNEPTITCPNCKSDIKLTESLAGPLVEQTRRAFAEQLSAKDQLVAQAHAKVAAEKKRIELERQAIDATLSARLDEARKQIAVDEAERAKRVVAADMEERDRKFAELQQMLASREEKLRLSQAAEAEMLKKQRELDDKLREMDLAVQRQVNEGLEAVRATAKQEAEDALSLKVKERDTQIASMQQKIEELKKKAEQGSQQLQGEAQELMLEDMLRARFPFDQIEPVGKGEFGGDVLQRVVNPAGQVCGSILWETKRTRTWSDGWLSKLKGDLRAAKADLALIVSHALPKDIETFGQMDGVWITGPKCAMPVAMSLRESLVLMNGVRAAGEGQQTKSALMYDYLTGPRFRHRIEAVVEKFSDMQDDLASERKATMKRWAKREQQLHTVLDSTAGLYGDLQGIAGRSMLEIEALEAPLLEAPDDED</sequence>
<dbReference type="Proteomes" id="UP000197050">
    <property type="component" value="Chromosome"/>
</dbReference>
<accession>A0A1Z3UC46</accession>
<proteinExistence type="predicted"/>
<evidence type="ECO:0000313" key="3">
    <source>
        <dbReference type="Proteomes" id="UP000197050"/>
    </source>
</evidence>
<dbReference type="RefSeq" id="WP_088582825.1">
    <property type="nucleotide sequence ID" value="NZ_CP022048.2"/>
</dbReference>
<evidence type="ECO:0000313" key="2">
    <source>
        <dbReference type="EMBL" id="ASE40802.1"/>
    </source>
</evidence>